<dbReference type="InterPro" id="IPR036868">
    <property type="entry name" value="TusA-like_sf"/>
</dbReference>
<dbReference type="Gene3D" id="3.30.110.40">
    <property type="entry name" value="TusA-like domain"/>
    <property type="match status" value="1"/>
</dbReference>
<dbReference type="InterPro" id="IPR001455">
    <property type="entry name" value="TusA-like"/>
</dbReference>
<organism evidence="2 3">
    <name type="scientific">Vagococcus zengguangii</name>
    <dbReference type="NCBI Taxonomy" id="2571750"/>
    <lineage>
        <taxon>Bacteria</taxon>
        <taxon>Bacillati</taxon>
        <taxon>Bacillota</taxon>
        <taxon>Bacilli</taxon>
        <taxon>Lactobacillales</taxon>
        <taxon>Enterococcaceae</taxon>
        <taxon>Vagococcus</taxon>
    </lineage>
</organism>
<dbReference type="Pfam" id="PF01206">
    <property type="entry name" value="TusA"/>
    <property type="match status" value="1"/>
</dbReference>
<dbReference type="SUPFAM" id="SSF75169">
    <property type="entry name" value="DsrEFH-like"/>
    <property type="match status" value="1"/>
</dbReference>
<dbReference type="Gene3D" id="3.40.1260.10">
    <property type="entry name" value="DsrEFH-like"/>
    <property type="match status" value="1"/>
</dbReference>
<dbReference type="InterPro" id="IPR027396">
    <property type="entry name" value="DsrEFH-like"/>
</dbReference>
<protein>
    <submittedName>
        <fullName evidence="2">Sulfurtransferase-like selenium metabolism protein YedF</fullName>
    </submittedName>
</protein>
<dbReference type="GO" id="GO:0016740">
    <property type="term" value="F:transferase activity"/>
    <property type="evidence" value="ECO:0007669"/>
    <property type="project" value="UniProtKB-KW"/>
</dbReference>
<dbReference type="Pfam" id="PF02635">
    <property type="entry name" value="DsrE"/>
    <property type="match status" value="1"/>
</dbReference>
<dbReference type="SUPFAM" id="SSF64307">
    <property type="entry name" value="SirA-like"/>
    <property type="match status" value="1"/>
</dbReference>
<dbReference type="EMBL" id="CP039712">
    <property type="protein sequence ID" value="QCI86441.1"/>
    <property type="molecule type" value="Genomic_DNA"/>
</dbReference>
<proteinExistence type="predicted"/>
<dbReference type="Proteomes" id="UP000298615">
    <property type="component" value="Chromosome"/>
</dbReference>
<dbReference type="RefSeq" id="WP_136953272.1">
    <property type="nucleotide sequence ID" value="NZ_CP039712.1"/>
</dbReference>
<keyword evidence="2" id="KW-0808">Transferase</keyword>
<evidence type="ECO:0000313" key="3">
    <source>
        <dbReference type="Proteomes" id="UP000298615"/>
    </source>
</evidence>
<dbReference type="CDD" id="cd03421">
    <property type="entry name" value="SirA_like_N"/>
    <property type="match status" value="1"/>
</dbReference>
<dbReference type="NCBIfam" id="TIGR03527">
    <property type="entry name" value="selenium_YedF"/>
    <property type="match status" value="1"/>
</dbReference>
<dbReference type="AlphaFoldDB" id="A0A4D7CVZ9"/>
<feature type="domain" description="UPF0033" evidence="1">
    <location>
        <begin position="2"/>
        <end position="62"/>
    </location>
</feature>
<accession>A0A4D7CVZ9</accession>
<name>A0A4D7CVZ9_9ENTE</name>
<dbReference type="KEGG" id="vao:FA707_05435"/>
<evidence type="ECO:0000259" key="1">
    <source>
        <dbReference type="Pfam" id="PF01206"/>
    </source>
</evidence>
<keyword evidence="3" id="KW-1185">Reference proteome</keyword>
<sequence length="199" mass="22237">MKKIDARGLSCPLPVIQTKKALEAHEHVLTIVDNYVAVQNLEKMASQLGYKIEVNENTDGFYVNLAKSAGNFSTELQQDTHSEPIHRDEDYIVVIDSDEMGKGNPTLGQNLIKTFVNTLLAQDSLPSCVLLYNSGVKLVTEVEQTINDFKELEDNGVEVLTCGACLEFYELTEQLSVGNITNMYHIVHTIRTHTRVIKP</sequence>
<dbReference type="InterPro" id="IPR003787">
    <property type="entry name" value="Sulphur_relay_DsrE/F-like"/>
</dbReference>
<evidence type="ECO:0000313" key="2">
    <source>
        <dbReference type="EMBL" id="QCI86441.1"/>
    </source>
</evidence>
<gene>
    <name evidence="2" type="primary">yedF</name>
    <name evidence="2" type="ORF">FA707_05435</name>
</gene>
<reference evidence="2 3" key="1">
    <citation type="submission" date="2019-04" db="EMBL/GenBank/DDBJ databases">
        <title>Vagococcus sp. nov., isolated from faeces of yaks (Bos grunniens).</title>
        <authorList>
            <person name="Ge Y."/>
        </authorList>
    </citation>
    <scope>NUCLEOTIDE SEQUENCE [LARGE SCALE GENOMIC DNA]</scope>
    <source>
        <strain evidence="2 3">MN-17</strain>
    </source>
</reference>
<dbReference type="InterPro" id="IPR019870">
    <property type="entry name" value="Se_metab_YedF"/>
</dbReference>